<dbReference type="PANTHER" id="PTHR28037:SF1">
    <property type="entry name" value="ALCOHOL O-ACETYLTRANSFERASE 1-RELATED"/>
    <property type="match status" value="1"/>
</dbReference>
<dbReference type="InterPro" id="IPR023213">
    <property type="entry name" value="CAT-like_dom_sf"/>
</dbReference>
<organism evidence="1">
    <name type="scientific">Notodromas monacha</name>
    <dbReference type="NCBI Taxonomy" id="399045"/>
    <lineage>
        <taxon>Eukaryota</taxon>
        <taxon>Metazoa</taxon>
        <taxon>Ecdysozoa</taxon>
        <taxon>Arthropoda</taxon>
        <taxon>Crustacea</taxon>
        <taxon>Oligostraca</taxon>
        <taxon>Ostracoda</taxon>
        <taxon>Podocopa</taxon>
        <taxon>Podocopida</taxon>
        <taxon>Cypridocopina</taxon>
        <taxon>Cypridoidea</taxon>
        <taxon>Cyprididae</taxon>
        <taxon>Notodromas</taxon>
    </lineage>
</organism>
<dbReference type="EMBL" id="CAJPEX010003311">
    <property type="protein sequence ID" value="CAG0922093.1"/>
    <property type="molecule type" value="Genomic_DNA"/>
</dbReference>
<dbReference type="InterPro" id="IPR052058">
    <property type="entry name" value="Alcohol_O-acetyltransferase"/>
</dbReference>
<protein>
    <recommendedName>
        <fullName evidence="3">Condensation domain-containing protein</fullName>
    </recommendedName>
</protein>
<dbReference type="Gene3D" id="3.30.559.30">
    <property type="entry name" value="Nonribosomal peptide synthetase, condensation domain"/>
    <property type="match status" value="1"/>
</dbReference>
<dbReference type="Gene3D" id="3.30.559.10">
    <property type="entry name" value="Chloramphenicol acetyltransferase-like domain"/>
    <property type="match status" value="1"/>
</dbReference>
<proteinExistence type="predicted"/>
<sequence>MQKVQHLRLAIQDDGYQRFFVELRNPEIVFKNCGSREWRDLFEEMLGIEYDAENGPLWQARVTRMGREDEASCQIVNGCVNHGYVLLIGFHHSITDGTSNAKFCTILLKIVNALLTTGSVPEGDEVTLAPSMWDLTSPEHMQKFRVYDPRDLLSLAKDCYNYGFNERSQYLRRFPPPKNMFHSEIRSGIVTAELTTEITTELIRACKRKGVTVSGAFTAAAGIAIYNLITRPEGPTPALPKGKRKFGINHAVNLRRYFDKSNQDACGCYFNFFDDHVTCDENSLARFWEVAHEATISIHQNVDNARGLKKQRNLDFIFNYLYPSDWYCSWRRRRALHSANSEFSTSNLGAVDKMFNGVGTPVETIKMFRSTAMHYLPSLFTWFFQTFRGRFTGLLEFFTNFVTRQQAQDYIDETMRVLIAGIDLARLPSSTELMTSEVIAR</sequence>
<name>A0A7R9BXL0_9CRUS</name>
<evidence type="ECO:0008006" key="3">
    <source>
        <dbReference type="Google" id="ProtNLM"/>
    </source>
</evidence>
<dbReference type="OrthoDB" id="6345137at2759"/>
<keyword evidence="2" id="KW-1185">Reference proteome</keyword>
<dbReference type="PANTHER" id="PTHR28037">
    <property type="entry name" value="ALCOHOL O-ACETYLTRANSFERASE 1-RELATED"/>
    <property type="match status" value="1"/>
</dbReference>
<dbReference type="EMBL" id="OA885348">
    <property type="protein sequence ID" value="CAD7281941.1"/>
    <property type="molecule type" value="Genomic_DNA"/>
</dbReference>
<evidence type="ECO:0000313" key="2">
    <source>
        <dbReference type="Proteomes" id="UP000678499"/>
    </source>
</evidence>
<dbReference type="AlphaFoldDB" id="A0A7R9BXL0"/>
<dbReference type="Proteomes" id="UP000678499">
    <property type="component" value="Unassembled WGS sequence"/>
</dbReference>
<evidence type="ECO:0000313" key="1">
    <source>
        <dbReference type="EMBL" id="CAD7281941.1"/>
    </source>
</evidence>
<accession>A0A7R9BXL0</accession>
<dbReference type="SUPFAM" id="SSF52777">
    <property type="entry name" value="CoA-dependent acyltransferases"/>
    <property type="match status" value="2"/>
</dbReference>
<gene>
    <name evidence="1" type="ORF">NMOB1V02_LOCUS9575</name>
</gene>
<reference evidence="1" key="1">
    <citation type="submission" date="2020-11" db="EMBL/GenBank/DDBJ databases">
        <authorList>
            <person name="Tran Van P."/>
        </authorList>
    </citation>
    <scope>NUCLEOTIDE SEQUENCE</scope>
</reference>